<protein>
    <submittedName>
        <fullName evidence="2">Uncharacterized protein</fullName>
    </submittedName>
</protein>
<feature type="transmembrane region" description="Helical" evidence="1">
    <location>
        <begin position="30"/>
        <end position="51"/>
    </location>
</feature>
<dbReference type="EMBL" id="FOMX01000043">
    <property type="protein sequence ID" value="SFF29864.1"/>
    <property type="molecule type" value="Genomic_DNA"/>
</dbReference>
<reference evidence="3" key="1">
    <citation type="submission" date="2016-10" db="EMBL/GenBank/DDBJ databases">
        <authorList>
            <person name="Varghese N."/>
            <person name="Submissions S."/>
        </authorList>
    </citation>
    <scope>NUCLEOTIDE SEQUENCE [LARGE SCALE GENOMIC DNA]</scope>
    <source>
        <strain evidence="3">ATCC 25963</strain>
    </source>
</reference>
<gene>
    <name evidence="2" type="ORF">SAMN02745121_08011</name>
</gene>
<dbReference type="STRING" id="54.SAMN02745121_08011"/>
<keyword evidence="1" id="KW-1133">Transmembrane helix</keyword>
<accession>A0A1I2HI87</accession>
<evidence type="ECO:0000313" key="3">
    <source>
        <dbReference type="Proteomes" id="UP000199400"/>
    </source>
</evidence>
<dbReference type="OrthoDB" id="5525579at2"/>
<dbReference type="AlphaFoldDB" id="A0A1I2HI87"/>
<keyword evidence="1" id="KW-0812">Transmembrane</keyword>
<dbReference type="RefSeq" id="WP_143141341.1">
    <property type="nucleotide sequence ID" value="NZ_FOMX01000043.1"/>
</dbReference>
<keyword evidence="3" id="KW-1185">Reference proteome</keyword>
<proteinExistence type="predicted"/>
<sequence length="62" mass="6724">MELTLLFVYALPVVTLLALGLLGTTRRLGFWWTVLLSIVLTPIGGFIAAQLSGPRKANRRAG</sequence>
<evidence type="ECO:0000313" key="2">
    <source>
        <dbReference type="EMBL" id="SFF29864.1"/>
    </source>
</evidence>
<name>A0A1I2HI87_9BACT</name>
<keyword evidence="1" id="KW-0472">Membrane</keyword>
<evidence type="ECO:0000256" key="1">
    <source>
        <dbReference type="SAM" id="Phobius"/>
    </source>
</evidence>
<organism evidence="2 3">
    <name type="scientific">Nannocystis exedens</name>
    <dbReference type="NCBI Taxonomy" id="54"/>
    <lineage>
        <taxon>Bacteria</taxon>
        <taxon>Pseudomonadati</taxon>
        <taxon>Myxococcota</taxon>
        <taxon>Polyangia</taxon>
        <taxon>Nannocystales</taxon>
        <taxon>Nannocystaceae</taxon>
        <taxon>Nannocystis</taxon>
    </lineage>
</organism>
<dbReference type="Proteomes" id="UP000199400">
    <property type="component" value="Unassembled WGS sequence"/>
</dbReference>